<protein>
    <submittedName>
        <fullName evidence="2">Uncharacterized protein</fullName>
    </submittedName>
</protein>
<dbReference type="Proteomes" id="UP001371456">
    <property type="component" value="Unassembled WGS sequence"/>
</dbReference>
<accession>A0AAN8SUB9</accession>
<sequence>MMDVHTKTTTEQEDKDHLCTTNLYI</sequence>
<keyword evidence="3" id="KW-1185">Reference proteome</keyword>
<name>A0AAN8SUB9_SOLBU</name>
<reference evidence="2 3" key="1">
    <citation type="submission" date="2024-02" db="EMBL/GenBank/DDBJ databases">
        <title>de novo genome assembly of Solanum bulbocastanum strain 11H21.</title>
        <authorList>
            <person name="Hosaka A.J."/>
        </authorList>
    </citation>
    <scope>NUCLEOTIDE SEQUENCE [LARGE SCALE GENOMIC DNA]</scope>
    <source>
        <tissue evidence="2">Young leaves</tissue>
    </source>
</reference>
<feature type="compositionally biased region" description="Basic and acidic residues" evidence="1">
    <location>
        <begin position="1"/>
        <end position="18"/>
    </location>
</feature>
<dbReference type="AlphaFoldDB" id="A0AAN8SUB9"/>
<comment type="caution">
    <text evidence="2">The sequence shown here is derived from an EMBL/GenBank/DDBJ whole genome shotgun (WGS) entry which is preliminary data.</text>
</comment>
<organism evidence="2 3">
    <name type="scientific">Solanum bulbocastanum</name>
    <name type="common">Wild potato</name>
    <dbReference type="NCBI Taxonomy" id="147425"/>
    <lineage>
        <taxon>Eukaryota</taxon>
        <taxon>Viridiplantae</taxon>
        <taxon>Streptophyta</taxon>
        <taxon>Embryophyta</taxon>
        <taxon>Tracheophyta</taxon>
        <taxon>Spermatophyta</taxon>
        <taxon>Magnoliopsida</taxon>
        <taxon>eudicotyledons</taxon>
        <taxon>Gunneridae</taxon>
        <taxon>Pentapetalae</taxon>
        <taxon>asterids</taxon>
        <taxon>lamiids</taxon>
        <taxon>Solanales</taxon>
        <taxon>Solanaceae</taxon>
        <taxon>Solanoideae</taxon>
        <taxon>Solaneae</taxon>
        <taxon>Solanum</taxon>
    </lineage>
</organism>
<evidence type="ECO:0000313" key="3">
    <source>
        <dbReference type="Proteomes" id="UP001371456"/>
    </source>
</evidence>
<proteinExistence type="predicted"/>
<evidence type="ECO:0000313" key="2">
    <source>
        <dbReference type="EMBL" id="KAK6774154.1"/>
    </source>
</evidence>
<evidence type="ECO:0000256" key="1">
    <source>
        <dbReference type="SAM" id="MobiDB-lite"/>
    </source>
</evidence>
<feature type="region of interest" description="Disordered" evidence="1">
    <location>
        <begin position="1"/>
        <end position="21"/>
    </location>
</feature>
<dbReference type="EMBL" id="JBANQN010000012">
    <property type="protein sequence ID" value="KAK6774154.1"/>
    <property type="molecule type" value="Genomic_DNA"/>
</dbReference>
<gene>
    <name evidence="2" type="ORF">RDI58_029393</name>
</gene>